<sequence>MNSNEIKKLDKEKIVATYNRYDMVAGSGKGARCISVDGKEYIDFTAGIGVNSLGFCDDGWVKAVTEQLGRLQHVSNLYYTEPQVKVAKMLTERTGLEKVFFGNSGAEANEAAIKTARKYGSVSKGIEKNKIITLNNSFHGRTMATITATGQEGYHKYFTPFLDGFDYCDANDIQQLEQLVDENTCAVMMEMIQGEGGVLNLDEAFVKAAERICAEKDILFIADEVQTGIGRSGKLFAYEHFGVVPDIVTFAKGIGGGLPIGGAIFGKKCCDVLEPGNHGTTYGGNPVACAGAVEVLSRIDDAFLEDVAAKGEYIREKLLDIPQVKSVSGMGLMLGVEIEGKEAGQAVSDALEKGLMILTAKDRVRLLPPLTITYEELDEGLKILKDVLA</sequence>
<dbReference type="PROSITE" id="PS00600">
    <property type="entry name" value="AA_TRANSFER_CLASS_3"/>
    <property type="match status" value="1"/>
</dbReference>
<dbReference type="CDD" id="cd00610">
    <property type="entry name" value="OAT_like"/>
    <property type="match status" value="1"/>
</dbReference>
<feature type="modified residue" description="N6-(pyridoxal phosphate)lysine" evidence="5">
    <location>
        <position position="252"/>
    </location>
</feature>
<accession>A0A9D1SUA1</accession>
<feature type="binding site" evidence="5">
    <location>
        <position position="281"/>
    </location>
    <ligand>
        <name>pyridoxal 5'-phosphate</name>
        <dbReference type="ChEBI" id="CHEBI:597326"/>
    </ligand>
</feature>
<comment type="pathway">
    <text evidence="5">Amino-acid biosynthesis; L-arginine biosynthesis; N(2)-acetyl-L-ornithine from L-glutamate: step 4/4.</text>
</comment>
<comment type="catalytic activity">
    <reaction evidence="5">
        <text>N(2)-acetyl-L-ornithine + 2-oxoglutarate = N-acetyl-L-glutamate 5-semialdehyde + L-glutamate</text>
        <dbReference type="Rhea" id="RHEA:18049"/>
        <dbReference type="ChEBI" id="CHEBI:16810"/>
        <dbReference type="ChEBI" id="CHEBI:29123"/>
        <dbReference type="ChEBI" id="CHEBI:29985"/>
        <dbReference type="ChEBI" id="CHEBI:57805"/>
        <dbReference type="EC" id="2.6.1.11"/>
    </reaction>
</comment>
<keyword evidence="4 5" id="KW-0663">Pyridoxal phosphate</keyword>
<evidence type="ECO:0000256" key="4">
    <source>
        <dbReference type="ARBA" id="ARBA00022898"/>
    </source>
</evidence>
<reference evidence="6" key="1">
    <citation type="submission" date="2020-10" db="EMBL/GenBank/DDBJ databases">
        <authorList>
            <person name="Gilroy R."/>
        </authorList>
    </citation>
    <scope>NUCLEOTIDE SEQUENCE</scope>
    <source>
        <strain evidence="6">ChiSjej4B22-8349</strain>
    </source>
</reference>
<feature type="binding site" evidence="5">
    <location>
        <position position="280"/>
    </location>
    <ligand>
        <name>N(2)-acetyl-L-ornithine</name>
        <dbReference type="ChEBI" id="CHEBI:57805"/>
    </ligand>
</feature>
<dbReference type="NCBIfam" id="TIGR00707">
    <property type="entry name" value="argD"/>
    <property type="match status" value="1"/>
</dbReference>
<comment type="subcellular location">
    <subcellularLocation>
        <location evidence="5">Cytoplasm</location>
    </subcellularLocation>
</comment>
<reference evidence="6" key="2">
    <citation type="journal article" date="2021" name="PeerJ">
        <title>Extensive microbial diversity within the chicken gut microbiome revealed by metagenomics and culture.</title>
        <authorList>
            <person name="Gilroy R."/>
            <person name="Ravi A."/>
            <person name="Getino M."/>
            <person name="Pursley I."/>
            <person name="Horton D.L."/>
            <person name="Alikhan N.F."/>
            <person name="Baker D."/>
            <person name="Gharbi K."/>
            <person name="Hall N."/>
            <person name="Watson M."/>
            <person name="Adriaenssens E.M."/>
            <person name="Foster-Nyarko E."/>
            <person name="Jarju S."/>
            <person name="Secka A."/>
            <person name="Antonio M."/>
            <person name="Oren A."/>
            <person name="Chaudhuri R.R."/>
            <person name="La Ragione R."/>
            <person name="Hildebrand F."/>
            <person name="Pallen M.J."/>
        </authorList>
    </citation>
    <scope>NUCLEOTIDE SEQUENCE</scope>
    <source>
        <strain evidence="6">ChiSjej4B22-8349</strain>
    </source>
</reference>
<dbReference type="FunFam" id="3.40.640.10:FF:000004">
    <property type="entry name" value="Acetylornithine aminotransferase"/>
    <property type="match status" value="1"/>
</dbReference>
<feature type="binding site" evidence="5">
    <location>
        <begin position="223"/>
        <end position="226"/>
    </location>
    <ligand>
        <name>pyridoxal 5'-phosphate</name>
        <dbReference type="ChEBI" id="CHEBI:597326"/>
    </ligand>
</feature>
<dbReference type="InterPro" id="IPR050103">
    <property type="entry name" value="Class-III_PLP-dep_AT"/>
</dbReference>
<dbReference type="Gene3D" id="3.40.640.10">
    <property type="entry name" value="Type I PLP-dependent aspartate aminotransferase-like (Major domain)"/>
    <property type="match status" value="1"/>
</dbReference>
<dbReference type="PANTHER" id="PTHR11986">
    <property type="entry name" value="AMINOTRANSFERASE CLASS III"/>
    <property type="match status" value="1"/>
</dbReference>
<dbReference type="Pfam" id="PF00202">
    <property type="entry name" value="Aminotran_3"/>
    <property type="match status" value="1"/>
</dbReference>
<organism evidence="6 7">
    <name type="scientific">Candidatus Allocopromorpha excrementipullorum</name>
    <dbReference type="NCBI Taxonomy" id="2840743"/>
    <lineage>
        <taxon>Bacteria</taxon>
        <taxon>Bacillati</taxon>
        <taxon>Bacillota</taxon>
        <taxon>Clostridia</taxon>
        <taxon>Eubacteriales</taxon>
        <taxon>Eubacteriaceae</taxon>
        <taxon>Eubacteriaceae incertae sedis</taxon>
        <taxon>Candidatus Allocopromorpha</taxon>
    </lineage>
</organism>
<dbReference type="InterPro" id="IPR049704">
    <property type="entry name" value="Aminotrans_3_PPA_site"/>
</dbReference>
<dbReference type="EC" id="2.6.1.11" evidence="5"/>
<dbReference type="GO" id="GO:0003992">
    <property type="term" value="F:N2-acetyl-L-ornithine:2-oxoglutarate 5-aminotransferase activity"/>
    <property type="evidence" value="ECO:0007669"/>
    <property type="project" value="UniProtKB-UniRule"/>
</dbReference>
<dbReference type="PIRSF" id="PIRSF000521">
    <property type="entry name" value="Transaminase_4ab_Lys_Orn"/>
    <property type="match status" value="1"/>
</dbReference>
<dbReference type="InterPro" id="IPR015421">
    <property type="entry name" value="PyrdxlP-dep_Trfase_major"/>
</dbReference>
<dbReference type="Gene3D" id="3.90.1150.10">
    <property type="entry name" value="Aspartate Aminotransferase, domain 1"/>
    <property type="match status" value="1"/>
</dbReference>
<evidence type="ECO:0000256" key="1">
    <source>
        <dbReference type="ARBA" id="ARBA00022576"/>
    </source>
</evidence>
<dbReference type="InterPro" id="IPR005814">
    <property type="entry name" value="Aminotrans_3"/>
</dbReference>
<evidence type="ECO:0000256" key="5">
    <source>
        <dbReference type="HAMAP-Rule" id="MF_01107"/>
    </source>
</evidence>
<feature type="binding site" evidence="5">
    <location>
        <position position="138"/>
    </location>
    <ligand>
        <name>pyridoxal 5'-phosphate</name>
        <dbReference type="ChEBI" id="CHEBI:597326"/>
    </ligand>
</feature>
<feature type="binding site" evidence="5">
    <location>
        <begin position="105"/>
        <end position="106"/>
    </location>
    <ligand>
        <name>pyridoxal 5'-phosphate</name>
        <dbReference type="ChEBI" id="CHEBI:597326"/>
    </ligand>
</feature>
<dbReference type="InterPro" id="IPR004636">
    <property type="entry name" value="AcOrn/SuccOrn_fam"/>
</dbReference>
<dbReference type="GO" id="GO:0006526">
    <property type="term" value="P:L-arginine biosynthetic process"/>
    <property type="evidence" value="ECO:0007669"/>
    <property type="project" value="UniProtKB-UniRule"/>
</dbReference>
<comment type="subunit">
    <text evidence="5">Homodimer.</text>
</comment>
<comment type="miscellaneous">
    <text evidence="5">May also have succinyldiaminopimelate aminotransferase activity, thus carrying out the corresponding step in lysine biosynthesis.</text>
</comment>
<keyword evidence="5" id="KW-0055">Arginine biosynthesis</keyword>
<dbReference type="Proteomes" id="UP000824130">
    <property type="component" value="Unassembled WGS sequence"/>
</dbReference>
<dbReference type="HAMAP" id="MF_01107">
    <property type="entry name" value="ArgD_aminotrans_3"/>
    <property type="match status" value="1"/>
</dbReference>
<comment type="similarity">
    <text evidence="5">Belongs to the class-III pyridoxal-phosphate-dependent aminotransferase family. ArgD subfamily.</text>
</comment>
<dbReference type="AlphaFoldDB" id="A0A9D1SUA1"/>
<proteinExistence type="inferred from homology"/>
<name>A0A9D1SUA1_9FIRM</name>
<dbReference type="InterPro" id="IPR015424">
    <property type="entry name" value="PyrdxlP-dep_Trfase"/>
</dbReference>
<dbReference type="GO" id="GO:0042802">
    <property type="term" value="F:identical protein binding"/>
    <property type="evidence" value="ECO:0007669"/>
    <property type="project" value="TreeGrafter"/>
</dbReference>
<evidence type="ECO:0000256" key="3">
    <source>
        <dbReference type="ARBA" id="ARBA00022679"/>
    </source>
</evidence>
<dbReference type="PANTHER" id="PTHR11986:SF79">
    <property type="entry name" value="ACETYLORNITHINE AMINOTRANSFERASE, MITOCHONDRIAL"/>
    <property type="match status" value="1"/>
</dbReference>
<dbReference type="EMBL" id="DVOB01000001">
    <property type="protein sequence ID" value="HIU95082.1"/>
    <property type="molecule type" value="Genomic_DNA"/>
</dbReference>
<dbReference type="NCBIfam" id="NF002325">
    <property type="entry name" value="PRK01278.1"/>
    <property type="match status" value="1"/>
</dbReference>
<comment type="caution">
    <text evidence="6">The sequence shown here is derived from an EMBL/GenBank/DDBJ whole genome shotgun (WGS) entry which is preliminary data.</text>
</comment>
<keyword evidence="2 5" id="KW-0028">Amino-acid biosynthesis</keyword>
<evidence type="ECO:0000313" key="7">
    <source>
        <dbReference type="Proteomes" id="UP000824130"/>
    </source>
</evidence>
<protein>
    <recommendedName>
        <fullName evidence="5">Acetylornithine aminotransferase</fullName>
        <shortName evidence="5">ACOAT</shortName>
        <ecNumber evidence="5">2.6.1.11</ecNumber>
    </recommendedName>
</protein>
<dbReference type="SUPFAM" id="SSF53383">
    <property type="entry name" value="PLP-dependent transferases"/>
    <property type="match status" value="1"/>
</dbReference>
<gene>
    <name evidence="5" type="primary">argD</name>
    <name evidence="6" type="ORF">IAD25_00025</name>
</gene>
<comment type="cofactor">
    <cofactor evidence="5">
        <name>pyridoxal 5'-phosphate</name>
        <dbReference type="ChEBI" id="CHEBI:597326"/>
    </cofactor>
    <text evidence="5">Binds 1 pyridoxal phosphate per subunit.</text>
</comment>
<dbReference type="InterPro" id="IPR015422">
    <property type="entry name" value="PyrdxlP-dep_Trfase_small"/>
</dbReference>
<dbReference type="GO" id="GO:0030170">
    <property type="term" value="F:pyridoxal phosphate binding"/>
    <property type="evidence" value="ECO:0007669"/>
    <property type="project" value="InterPro"/>
</dbReference>
<keyword evidence="5" id="KW-0963">Cytoplasm</keyword>
<feature type="binding site" evidence="5">
    <location>
        <position position="141"/>
    </location>
    <ligand>
        <name>N(2)-acetyl-L-ornithine</name>
        <dbReference type="ChEBI" id="CHEBI:57805"/>
    </ligand>
</feature>
<keyword evidence="1 5" id="KW-0032">Aminotransferase</keyword>
<keyword evidence="3 5" id="KW-0808">Transferase</keyword>
<evidence type="ECO:0000256" key="2">
    <source>
        <dbReference type="ARBA" id="ARBA00022605"/>
    </source>
</evidence>
<dbReference type="GO" id="GO:0005737">
    <property type="term" value="C:cytoplasm"/>
    <property type="evidence" value="ECO:0007669"/>
    <property type="project" value="UniProtKB-SubCell"/>
</dbReference>
<evidence type="ECO:0000313" key="6">
    <source>
        <dbReference type="EMBL" id="HIU95082.1"/>
    </source>
</evidence>